<proteinExistence type="predicted"/>
<keyword evidence="1" id="KW-0812">Transmembrane</keyword>
<keyword evidence="1" id="KW-0472">Membrane</keyword>
<gene>
    <name evidence="2" type="ORF">HCOI_00529500</name>
</gene>
<name>W6NAS6_HAECO</name>
<dbReference type="WBParaSite" id="HCON_00138830-00001">
    <property type="protein sequence ID" value="HCON_00138830-00001"/>
    <property type="gene ID" value="HCON_00138830"/>
</dbReference>
<keyword evidence="1" id="KW-1133">Transmembrane helix</keyword>
<dbReference type="OrthoDB" id="5816273at2759"/>
<reference evidence="2" key="1">
    <citation type="submission" date="2013-03" db="EMBL/GenBank/DDBJ databases">
        <authorList>
            <person name="Aslett M."/>
        </authorList>
    </citation>
    <scope>NUCLEOTIDE SEQUENCE [LARGE SCALE GENOMIC DNA]</scope>
    <source>
        <strain evidence="2">ISE/inbred ISE</strain>
    </source>
</reference>
<dbReference type="AlphaFoldDB" id="W6NAS6"/>
<evidence type="ECO:0000313" key="2">
    <source>
        <dbReference type="EMBL" id="CDL94010.1"/>
    </source>
</evidence>
<dbReference type="OMA" id="YELQTIR"/>
<keyword evidence="3" id="KW-1185">Reference proteome</keyword>
<accession>W6NAS6</accession>
<protein>
    <submittedName>
        <fullName evidence="2 4">Protein C50H2.13</fullName>
    </submittedName>
</protein>
<evidence type="ECO:0000313" key="3">
    <source>
        <dbReference type="Proteomes" id="UP000025227"/>
    </source>
</evidence>
<sequence length="188" mass="21341">MTVAAERIERNFRKRSSFIHEQRRERHETLTALQEVDIDVVEGKPYPRSPRYKSVSVCLPLISLTPADRTDNVFDMPRPSVHGCEGTSRFVVEPSCHLDLLDPMDLQSISSRLRGLSGSEVFHEPPQMYVYRERPTPVVYTNRKPTDIDACTAFIKKRKHTLCAWTFGIVALSLITTVIVLQAMGVLG</sequence>
<evidence type="ECO:0000313" key="4">
    <source>
        <dbReference type="WBParaSite" id="HCON_00138830-00001"/>
    </source>
</evidence>
<dbReference type="EMBL" id="CAVP010054258">
    <property type="protein sequence ID" value="CDL94010.1"/>
    <property type="molecule type" value="Genomic_DNA"/>
</dbReference>
<reference evidence="2" key="2">
    <citation type="submission" date="2013-05" db="EMBL/GenBank/DDBJ databases">
        <title>The genome and transcriptome of Haemonchus contortus: a key model parasite for drug and vaccine discovery.</title>
        <authorList>
            <person name="Laing R."/>
            <person name="Kikuchi T."/>
            <person name="Martinelli A."/>
            <person name="Tsai I.J."/>
            <person name="Beech R.N."/>
            <person name="Redman E."/>
            <person name="Holroyd N."/>
            <person name="Bartley D.J."/>
            <person name="Beasley H."/>
            <person name="Britton C."/>
            <person name="Curran D."/>
            <person name="Devaney E."/>
            <person name="Gilabert A."/>
            <person name="Jackson F."/>
            <person name="Hunt M."/>
            <person name="Johnston S."/>
            <person name="Kryukov I."/>
            <person name="Li K."/>
            <person name="Morrison A.A."/>
            <person name="Reid A.J."/>
            <person name="Sargison N."/>
            <person name="Saunders G."/>
            <person name="Wasmuth J.D."/>
            <person name="Wolstenholme A."/>
            <person name="Berriman M."/>
            <person name="Gilleard J.S."/>
            <person name="Cotton J.A."/>
        </authorList>
    </citation>
    <scope>NUCLEOTIDE SEQUENCE [LARGE SCALE GENOMIC DNA]</scope>
    <source>
        <strain evidence="2">ISE/inbred ISE</strain>
    </source>
</reference>
<feature type="transmembrane region" description="Helical" evidence="1">
    <location>
        <begin position="162"/>
        <end position="184"/>
    </location>
</feature>
<reference evidence="4" key="3">
    <citation type="submission" date="2020-12" db="UniProtKB">
        <authorList>
            <consortium name="WormBaseParasite"/>
        </authorList>
    </citation>
    <scope>IDENTIFICATION</scope>
    <source>
        <strain evidence="4">MHco3</strain>
    </source>
</reference>
<evidence type="ECO:0000256" key="1">
    <source>
        <dbReference type="SAM" id="Phobius"/>
    </source>
</evidence>
<organism evidence="2">
    <name type="scientific">Haemonchus contortus</name>
    <name type="common">Barber pole worm</name>
    <dbReference type="NCBI Taxonomy" id="6289"/>
    <lineage>
        <taxon>Eukaryota</taxon>
        <taxon>Metazoa</taxon>
        <taxon>Ecdysozoa</taxon>
        <taxon>Nematoda</taxon>
        <taxon>Chromadorea</taxon>
        <taxon>Rhabditida</taxon>
        <taxon>Rhabditina</taxon>
        <taxon>Rhabditomorpha</taxon>
        <taxon>Strongyloidea</taxon>
        <taxon>Trichostrongylidae</taxon>
        <taxon>Haemonchus</taxon>
    </lineage>
</organism>
<dbReference type="Proteomes" id="UP000025227">
    <property type="component" value="Unplaced"/>
</dbReference>